<evidence type="ECO:0000313" key="1">
    <source>
        <dbReference type="EMBL" id="KAI3780586.1"/>
    </source>
</evidence>
<sequence length="80" mass="9505">MKNKKTLTKENKGIRDQVEIKRSQVSRDISFTVATFNTIKAWYLLEATLSSWENKDIMDERSIKRAHKHFFFLLFALKVL</sequence>
<accession>A0ACB9GBY2</accession>
<reference evidence="1 2" key="2">
    <citation type="journal article" date="2022" name="Mol. Ecol. Resour.">
        <title>The genomes of chicory, endive, great burdock and yacon provide insights into Asteraceae paleo-polyploidization history and plant inulin production.</title>
        <authorList>
            <person name="Fan W."/>
            <person name="Wang S."/>
            <person name="Wang H."/>
            <person name="Wang A."/>
            <person name="Jiang F."/>
            <person name="Liu H."/>
            <person name="Zhao H."/>
            <person name="Xu D."/>
            <person name="Zhang Y."/>
        </authorList>
    </citation>
    <scope>NUCLEOTIDE SEQUENCE [LARGE SCALE GENOMIC DNA]</scope>
    <source>
        <strain evidence="2">cv. Punajuju</strain>
        <tissue evidence="1">Leaves</tissue>
    </source>
</reference>
<protein>
    <submittedName>
        <fullName evidence="1">Uncharacterized protein</fullName>
    </submittedName>
</protein>
<dbReference type="Proteomes" id="UP001055811">
    <property type="component" value="Linkage Group LG02"/>
</dbReference>
<dbReference type="EMBL" id="CM042010">
    <property type="protein sequence ID" value="KAI3780586.1"/>
    <property type="molecule type" value="Genomic_DNA"/>
</dbReference>
<name>A0ACB9GBY2_CICIN</name>
<gene>
    <name evidence="1" type="ORF">L2E82_10570</name>
</gene>
<proteinExistence type="predicted"/>
<keyword evidence="2" id="KW-1185">Reference proteome</keyword>
<evidence type="ECO:0000313" key="2">
    <source>
        <dbReference type="Proteomes" id="UP001055811"/>
    </source>
</evidence>
<comment type="caution">
    <text evidence="1">The sequence shown here is derived from an EMBL/GenBank/DDBJ whole genome shotgun (WGS) entry which is preliminary data.</text>
</comment>
<organism evidence="1 2">
    <name type="scientific">Cichorium intybus</name>
    <name type="common">Chicory</name>
    <dbReference type="NCBI Taxonomy" id="13427"/>
    <lineage>
        <taxon>Eukaryota</taxon>
        <taxon>Viridiplantae</taxon>
        <taxon>Streptophyta</taxon>
        <taxon>Embryophyta</taxon>
        <taxon>Tracheophyta</taxon>
        <taxon>Spermatophyta</taxon>
        <taxon>Magnoliopsida</taxon>
        <taxon>eudicotyledons</taxon>
        <taxon>Gunneridae</taxon>
        <taxon>Pentapetalae</taxon>
        <taxon>asterids</taxon>
        <taxon>campanulids</taxon>
        <taxon>Asterales</taxon>
        <taxon>Asteraceae</taxon>
        <taxon>Cichorioideae</taxon>
        <taxon>Cichorieae</taxon>
        <taxon>Cichoriinae</taxon>
        <taxon>Cichorium</taxon>
    </lineage>
</organism>
<reference evidence="2" key="1">
    <citation type="journal article" date="2022" name="Mol. Ecol. Resour.">
        <title>The genomes of chicory, endive, great burdock and yacon provide insights into Asteraceae palaeo-polyploidization history and plant inulin production.</title>
        <authorList>
            <person name="Fan W."/>
            <person name="Wang S."/>
            <person name="Wang H."/>
            <person name="Wang A."/>
            <person name="Jiang F."/>
            <person name="Liu H."/>
            <person name="Zhao H."/>
            <person name="Xu D."/>
            <person name="Zhang Y."/>
        </authorList>
    </citation>
    <scope>NUCLEOTIDE SEQUENCE [LARGE SCALE GENOMIC DNA]</scope>
    <source>
        <strain evidence="2">cv. Punajuju</strain>
    </source>
</reference>